<keyword evidence="2" id="KW-0732">Signal</keyword>
<evidence type="ECO:0000256" key="2">
    <source>
        <dbReference type="SAM" id="SignalP"/>
    </source>
</evidence>
<name>A0A8A3WMQ9_9BIVA</name>
<sequence length="169" mass="18983">MTLLLFSFITSAALTASIFSPHPLMLTIKVVTMATMLCLTLSHSSSWYGYMLFIVIVGGMLVMFMYVSALSPNSIFFLKLDMHYLVILSITLVMTSYTTHTPKSINTQPPQAFPNNFITFFMLNQNLMIFLLLSATLLLAMLISTTLLKEESTPMRPTTNNTIMAQKIF</sequence>
<evidence type="ECO:0000313" key="3">
    <source>
        <dbReference type="EMBL" id="QTA71652.1"/>
    </source>
</evidence>
<geneLocation type="mitochondrion" evidence="3"/>
<accession>A0A8A3WMQ9</accession>
<gene>
    <name evidence="3" type="primary">nad6</name>
</gene>
<feature type="chain" id="PRO_5032988718" evidence="2">
    <location>
        <begin position="16"/>
        <end position="169"/>
    </location>
</feature>
<proteinExistence type="predicted"/>
<feature type="transmembrane region" description="Helical" evidence="1">
    <location>
        <begin position="82"/>
        <end position="100"/>
    </location>
</feature>
<keyword evidence="3" id="KW-0496">Mitochondrion</keyword>
<dbReference type="EMBL" id="MW242813">
    <property type="protein sequence ID" value="QTA71652.1"/>
    <property type="molecule type" value="Genomic_DNA"/>
</dbReference>
<keyword evidence="1" id="KW-0472">Membrane</keyword>
<protein>
    <submittedName>
        <fullName evidence="3">NADH dehydrogenase subunit 6</fullName>
    </submittedName>
</protein>
<evidence type="ECO:0000256" key="1">
    <source>
        <dbReference type="SAM" id="Phobius"/>
    </source>
</evidence>
<keyword evidence="1" id="KW-0812">Transmembrane</keyword>
<feature type="signal peptide" evidence="2">
    <location>
        <begin position="1"/>
        <end position="15"/>
    </location>
</feature>
<feature type="transmembrane region" description="Helical" evidence="1">
    <location>
        <begin position="50"/>
        <end position="70"/>
    </location>
</feature>
<keyword evidence="1" id="KW-1133">Transmembrane helix</keyword>
<organism evidence="3">
    <name type="scientific">Lens contradens</name>
    <dbReference type="NCBI Taxonomy" id="2771348"/>
    <lineage>
        <taxon>Eukaryota</taxon>
        <taxon>Metazoa</taxon>
        <taxon>Spiralia</taxon>
        <taxon>Lophotrochozoa</taxon>
        <taxon>Mollusca</taxon>
        <taxon>Bivalvia</taxon>
        <taxon>Autobranchia</taxon>
        <taxon>Heteroconchia</taxon>
        <taxon>Palaeoheterodonta</taxon>
        <taxon>Unionida</taxon>
        <taxon>Unionoidea</taxon>
        <taxon>Unionidae</taxon>
        <taxon>Unionidae incertae sedis</taxon>
        <taxon>Lens</taxon>
    </lineage>
</organism>
<feature type="transmembrane region" description="Helical" evidence="1">
    <location>
        <begin position="127"/>
        <end position="148"/>
    </location>
</feature>
<dbReference type="AlphaFoldDB" id="A0A8A3WMQ9"/>
<reference evidence="3" key="1">
    <citation type="journal article" date="2020" name="Zool. J. Linn. Soc.">
        <title>Mitogenomic phylogeny and fossil-calibrated mutation rates for all F- and M-type mtDNA genes of the largest freshwater mussel family, the Unionidae (Bivalvia).</title>
        <authorList>
            <person name="Zieritz A."/>
            <person name="Froufe E."/>
            <person name="Bolotov I."/>
            <person name="Goncalves D.V."/>
            <person name="Aldridge D.C."/>
            <person name="Bogan A.E."/>
            <person name="Gan H.M."/>
            <person name="Gomes-Dos-Santos A."/>
            <person name="Sousa R."/>
            <person name="Teixeira A."/>
            <person name="Varandas S."/>
            <person name="Zanatta D."/>
            <person name="Lopes-Lima M."/>
        </authorList>
    </citation>
    <scope>NUCLEOTIDE SEQUENCE</scope>
    <source>
        <strain evidence="3">Concon_M</strain>
    </source>
</reference>